<evidence type="ECO:0000256" key="5">
    <source>
        <dbReference type="ARBA" id="ARBA00022490"/>
    </source>
</evidence>
<reference evidence="16 17" key="1">
    <citation type="submission" date="2019-03" db="EMBL/GenBank/DDBJ databases">
        <title>Genomic Encyclopedia of Type Strains, Phase IV (KMG-IV): sequencing the most valuable type-strain genomes for metagenomic binning, comparative biology and taxonomic classification.</title>
        <authorList>
            <person name="Goeker M."/>
        </authorList>
    </citation>
    <scope>NUCLEOTIDE SEQUENCE [LARGE SCALE GENOMIC DNA]</scope>
    <source>
        <strain evidence="16 17">DSM 25964</strain>
    </source>
</reference>
<comment type="caution">
    <text evidence="16">The sequence shown here is derived from an EMBL/GenBank/DDBJ whole genome shotgun (WGS) entry which is preliminary data.</text>
</comment>
<feature type="binding site" evidence="12 15">
    <location>
        <position position="206"/>
    </location>
    <ligand>
        <name>pyruvate</name>
        <dbReference type="ChEBI" id="CHEBI:15361"/>
    </ligand>
</feature>
<evidence type="ECO:0000256" key="1">
    <source>
        <dbReference type="ARBA" id="ARBA00003294"/>
    </source>
</evidence>
<name>A0A4R8MB81_9BACT</name>
<evidence type="ECO:0000256" key="15">
    <source>
        <dbReference type="PIRSR" id="PIRSR001365-2"/>
    </source>
</evidence>
<dbReference type="Pfam" id="PF00701">
    <property type="entry name" value="DHDPS"/>
    <property type="match status" value="1"/>
</dbReference>
<evidence type="ECO:0000256" key="14">
    <source>
        <dbReference type="PIRSR" id="PIRSR001365-1"/>
    </source>
</evidence>
<evidence type="ECO:0000256" key="12">
    <source>
        <dbReference type="HAMAP-Rule" id="MF_00418"/>
    </source>
</evidence>
<comment type="pathway">
    <text evidence="2 12">Amino-acid biosynthesis; L-lysine biosynthesis via DAP pathway; (S)-tetrahydrodipicolinate from L-aspartate: step 3/4.</text>
</comment>
<dbReference type="PANTHER" id="PTHR12128:SF66">
    <property type="entry name" value="4-HYDROXY-2-OXOGLUTARATE ALDOLASE, MITOCHONDRIAL"/>
    <property type="match status" value="1"/>
</dbReference>
<dbReference type="InterPro" id="IPR020625">
    <property type="entry name" value="Schiff_base-form_aldolases_AS"/>
</dbReference>
<comment type="similarity">
    <text evidence="3 12 13">Belongs to the DapA family.</text>
</comment>
<dbReference type="Gene3D" id="3.20.20.70">
    <property type="entry name" value="Aldolase class I"/>
    <property type="match status" value="1"/>
</dbReference>
<dbReference type="EMBL" id="SORI01000003">
    <property type="protein sequence ID" value="TDY62943.1"/>
    <property type="molecule type" value="Genomic_DNA"/>
</dbReference>
<dbReference type="GO" id="GO:0019877">
    <property type="term" value="P:diaminopimelate biosynthetic process"/>
    <property type="evidence" value="ECO:0007669"/>
    <property type="project" value="UniProtKB-UniRule"/>
</dbReference>
<evidence type="ECO:0000256" key="3">
    <source>
        <dbReference type="ARBA" id="ARBA00007592"/>
    </source>
</evidence>
<gene>
    <name evidence="12" type="primary">dapA</name>
    <name evidence="16" type="ORF">C8D99_103163</name>
</gene>
<comment type="subunit">
    <text evidence="12">Homotetramer; dimer of dimers.</text>
</comment>
<dbReference type="GO" id="GO:0009089">
    <property type="term" value="P:lysine biosynthetic process via diaminopimelate"/>
    <property type="evidence" value="ECO:0007669"/>
    <property type="project" value="UniProtKB-UniRule"/>
</dbReference>
<dbReference type="EC" id="4.3.3.7" evidence="4 12"/>
<feature type="active site" description="Proton donor/acceptor" evidence="12 14">
    <location>
        <position position="135"/>
    </location>
</feature>
<keyword evidence="7 12" id="KW-0220">Diaminopimelate biosynthesis</keyword>
<dbReference type="NCBIfam" id="TIGR00674">
    <property type="entry name" value="dapA"/>
    <property type="match status" value="1"/>
</dbReference>
<comment type="function">
    <text evidence="1 12">Catalyzes the condensation of (S)-aspartate-beta-semialdehyde [(S)-ASA] and pyruvate to 4-hydroxy-tetrahydrodipicolinate (HTPA).</text>
</comment>
<dbReference type="InterPro" id="IPR002220">
    <property type="entry name" value="DapA-like"/>
</dbReference>
<dbReference type="GO" id="GO:0005737">
    <property type="term" value="C:cytoplasm"/>
    <property type="evidence" value="ECO:0007669"/>
    <property type="project" value="UniProtKB-SubCell"/>
</dbReference>
<dbReference type="OrthoDB" id="9782828at2"/>
<dbReference type="InterPro" id="IPR013785">
    <property type="entry name" value="Aldolase_TIM"/>
</dbReference>
<comment type="catalytic activity">
    <reaction evidence="11 12">
        <text>L-aspartate 4-semialdehyde + pyruvate = (2S,4S)-4-hydroxy-2,3,4,5-tetrahydrodipicolinate + H2O + H(+)</text>
        <dbReference type="Rhea" id="RHEA:34171"/>
        <dbReference type="ChEBI" id="CHEBI:15361"/>
        <dbReference type="ChEBI" id="CHEBI:15377"/>
        <dbReference type="ChEBI" id="CHEBI:15378"/>
        <dbReference type="ChEBI" id="CHEBI:67139"/>
        <dbReference type="ChEBI" id="CHEBI:537519"/>
        <dbReference type="EC" id="4.3.3.7"/>
    </reaction>
</comment>
<dbReference type="PANTHER" id="PTHR12128">
    <property type="entry name" value="DIHYDRODIPICOLINATE SYNTHASE"/>
    <property type="match status" value="1"/>
</dbReference>
<dbReference type="RefSeq" id="WP_133956604.1">
    <property type="nucleotide sequence ID" value="NZ_SORI01000003.1"/>
</dbReference>
<dbReference type="PRINTS" id="PR00146">
    <property type="entry name" value="DHPICSNTHASE"/>
</dbReference>
<organism evidence="16 17">
    <name type="scientific">Aminivibrio pyruvatiphilus</name>
    <dbReference type="NCBI Taxonomy" id="1005740"/>
    <lineage>
        <taxon>Bacteria</taxon>
        <taxon>Thermotogati</taxon>
        <taxon>Synergistota</taxon>
        <taxon>Synergistia</taxon>
        <taxon>Synergistales</taxon>
        <taxon>Aminobacteriaceae</taxon>
        <taxon>Aminivibrio</taxon>
    </lineage>
</organism>
<dbReference type="AlphaFoldDB" id="A0A4R8MB81"/>
<evidence type="ECO:0000256" key="8">
    <source>
        <dbReference type="ARBA" id="ARBA00023154"/>
    </source>
</evidence>
<feature type="site" description="Part of a proton relay during catalysis" evidence="12">
    <location>
        <position position="46"/>
    </location>
</feature>
<proteinExistence type="inferred from homology"/>
<dbReference type="GO" id="GO:0008840">
    <property type="term" value="F:4-hydroxy-tetrahydrodipicolinate synthase activity"/>
    <property type="evidence" value="ECO:0007669"/>
    <property type="project" value="UniProtKB-UniRule"/>
</dbReference>
<keyword evidence="9 12" id="KW-0456">Lyase</keyword>
<accession>A0A4R8MB81</accession>
<evidence type="ECO:0000313" key="17">
    <source>
        <dbReference type="Proteomes" id="UP000295066"/>
    </source>
</evidence>
<keyword evidence="5 12" id="KW-0963">Cytoplasm</keyword>
<keyword evidence="17" id="KW-1185">Reference proteome</keyword>
<dbReference type="InterPro" id="IPR005263">
    <property type="entry name" value="DapA"/>
</dbReference>
<evidence type="ECO:0000256" key="2">
    <source>
        <dbReference type="ARBA" id="ARBA00005120"/>
    </source>
</evidence>
<evidence type="ECO:0000256" key="10">
    <source>
        <dbReference type="ARBA" id="ARBA00023270"/>
    </source>
</evidence>
<sequence length="296" mass="31917">MIDIHGVIPALVTPMNPDESVNEKELRNQIRRQIAAGVHGLFVFGTNGEFYAMSEAEKLRVLEITVEENNGRLPVYAGTGCPGTADTVHLSRECEKIGADALSVITPYFAALSQKELITHYETLAGSVSIPVILYNIPARTNVSMTPDTVGKLSKIPGIAGVKDSSGNFDTILQFLEHTAGSDFAVLSGNDSLLLWALQAGGRGGVCGIANLFPRTLVSVYELWKKGDFAGAKKAQDSIRAIRNCFRLGNPNSIVKMAANLLGYPVGPCRKPFWSEDPAVAEEIARVLKEHYAGTE</sequence>
<evidence type="ECO:0000256" key="6">
    <source>
        <dbReference type="ARBA" id="ARBA00022605"/>
    </source>
</evidence>
<evidence type="ECO:0000256" key="11">
    <source>
        <dbReference type="ARBA" id="ARBA00047836"/>
    </source>
</evidence>
<feature type="active site" description="Schiff-base intermediate with substrate" evidence="12 14">
    <location>
        <position position="163"/>
    </location>
</feature>
<evidence type="ECO:0000256" key="7">
    <source>
        <dbReference type="ARBA" id="ARBA00022915"/>
    </source>
</evidence>
<evidence type="ECO:0000256" key="13">
    <source>
        <dbReference type="PIRNR" id="PIRNR001365"/>
    </source>
</evidence>
<keyword evidence="8 12" id="KW-0457">Lysine biosynthesis</keyword>
<evidence type="ECO:0000256" key="4">
    <source>
        <dbReference type="ARBA" id="ARBA00012086"/>
    </source>
</evidence>
<dbReference type="PROSITE" id="PS00666">
    <property type="entry name" value="DHDPS_2"/>
    <property type="match status" value="1"/>
</dbReference>
<dbReference type="Proteomes" id="UP000295066">
    <property type="component" value="Unassembled WGS sequence"/>
</dbReference>
<keyword evidence="10 12" id="KW-0704">Schiff base</keyword>
<protein>
    <recommendedName>
        <fullName evidence="4 12">4-hydroxy-tetrahydrodipicolinate synthase</fullName>
        <shortName evidence="12">HTPA synthase</shortName>
        <ecNumber evidence="4 12">4.3.3.7</ecNumber>
    </recommendedName>
</protein>
<keyword evidence="6 12" id="KW-0028">Amino-acid biosynthesis</keyword>
<dbReference type="CDD" id="cd00408">
    <property type="entry name" value="DHDPS-like"/>
    <property type="match status" value="1"/>
</dbReference>
<dbReference type="SUPFAM" id="SSF51569">
    <property type="entry name" value="Aldolase"/>
    <property type="match status" value="1"/>
</dbReference>
<evidence type="ECO:0000256" key="9">
    <source>
        <dbReference type="ARBA" id="ARBA00023239"/>
    </source>
</evidence>
<comment type="caution">
    <text evidence="12">Lacks conserved residue(s) required for the propagation of feature annotation.</text>
</comment>
<evidence type="ECO:0000313" key="16">
    <source>
        <dbReference type="EMBL" id="TDY62943.1"/>
    </source>
</evidence>
<comment type="caution">
    <text evidence="12">Was originally thought to be a dihydrodipicolinate synthase (DHDPS), catalyzing the condensation of (S)-aspartate-beta-semialdehyde [(S)-ASA] and pyruvate to dihydrodipicolinate (DHDP). However, it was shown in E.coli that the product of the enzymatic reaction is not dihydrodipicolinate but in fact (4S)-4-hydroxy-2,3,4,5-tetrahydro-(2S)-dipicolinic acid (HTPA), and that the consecutive dehydration reaction leading to DHDP is not spontaneous but catalyzed by DapB.</text>
</comment>
<dbReference type="PIRSF" id="PIRSF001365">
    <property type="entry name" value="DHDPS"/>
    <property type="match status" value="1"/>
</dbReference>
<dbReference type="HAMAP" id="MF_00418">
    <property type="entry name" value="DapA"/>
    <property type="match status" value="1"/>
</dbReference>
<dbReference type="UniPathway" id="UPA00034">
    <property type="reaction ID" value="UER00017"/>
</dbReference>
<comment type="subcellular location">
    <subcellularLocation>
        <location evidence="12">Cytoplasm</location>
    </subcellularLocation>
</comment>
<dbReference type="SMART" id="SM01130">
    <property type="entry name" value="DHDPS"/>
    <property type="match status" value="1"/>
</dbReference>